<evidence type="ECO:0000256" key="1">
    <source>
        <dbReference type="SAM" id="MobiDB-lite"/>
    </source>
</evidence>
<keyword evidence="3" id="KW-1185">Reference proteome</keyword>
<sequence>MAGVKTTINVVGNVLLYPFAISSPATAPDCPPREEQDDPASNRPASGSGMPTGLLARRTSGLAAGGHGLLGSRGNLRMMIGLVAKGPDGLVPNTQRLLGRRGDLRVLAYLLPDRTSRLLSGVAGPASGCRDVRREPTCRVCGLPLEVDGIRVFSTRSTDGSGVCPSVGGSGWKHVRTIRSRGFGLFDH</sequence>
<dbReference type="EMBL" id="FLUV01000215">
    <property type="protein sequence ID" value="SBW18177.1"/>
    <property type="molecule type" value="Genomic_DNA"/>
</dbReference>
<protein>
    <submittedName>
        <fullName evidence="2">Putative secreted protein</fullName>
    </submittedName>
</protein>
<reference evidence="3" key="1">
    <citation type="submission" date="2016-02" db="EMBL/GenBank/DDBJ databases">
        <authorList>
            <person name="Wibberg D."/>
        </authorList>
    </citation>
    <scope>NUCLEOTIDE SEQUENCE [LARGE SCALE GENOMIC DNA]</scope>
</reference>
<accession>A0A1C3NTT8</accession>
<organism evidence="2 3">
    <name type="scientific">Candidatus Protofrankia californiensis</name>
    <dbReference type="NCBI Taxonomy" id="1839754"/>
    <lineage>
        <taxon>Bacteria</taxon>
        <taxon>Bacillati</taxon>
        <taxon>Actinomycetota</taxon>
        <taxon>Actinomycetes</taxon>
        <taxon>Frankiales</taxon>
        <taxon>Frankiaceae</taxon>
        <taxon>Protofrankia</taxon>
    </lineage>
</organism>
<evidence type="ECO:0000313" key="2">
    <source>
        <dbReference type="EMBL" id="SBW18177.1"/>
    </source>
</evidence>
<feature type="region of interest" description="Disordered" evidence="1">
    <location>
        <begin position="27"/>
        <end position="55"/>
    </location>
</feature>
<proteinExistence type="predicted"/>
<dbReference type="AlphaFoldDB" id="A0A1C3NTT8"/>
<dbReference type="Proteomes" id="UP000199013">
    <property type="component" value="Unassembled WGS sequence"/>
</dbReference>
<gene>
    <name evidence="2" type="ORF">FDG2_0559</name>
</gene>
<name>A0A1C3NTT8_9ACTN</name>
<evidence type="ECO:0000313" key="3">
    <source>
        <dbReference type="Proteomes" id="UP000199013"/>
    </source>
</evidence>